<dbReference type="GO" id="GO:0006355">
    <property type="term" value="P:regulation of DNA-templated transcription"/>
    <property type="evidence" value="ECO:0007669"/>
    <property type="project" value="InterPro"/>
</dbReference>
<dbReference type="EMBL" id="CP012830">
    <property type="protein sequence ID" value="ALI01668.1"/>
    <property type="molecule type" value="Genomic_DNA"/>
</dbReference>
<dbReference type="RefSeq" id="WP_054595048.1">
    <property type="nucleotide sequence ID" value="NZ_CP012830.1"/>
</dbReference>
<sequence length="97" mass="11267">MTDFPTLEFLTKKYGSVCIPLDIVRRHYASHWGMPQFLRKIREGKITLRVVKGDWGGQTQRVVYLHDLAQWIDGADWKTIYPPGWNDTTNDNDRSSG</sequence>
<name>A0A0N7GZY9_PSEFL</name>
<dbReference type="Proteomes" id="UP000066487">
    <property type="component" value="Chromosome"/>
</dbReference>
<reference evidence="2" key="1">
    <citation type="submission" date="2015-09" db="EMBL/GenBank/DDBJ databases">
        <title>Whole genome sequence of Pseudomonas fluorescens FW300-N2E3.</title>
        <authorList>
            <person name="Ray J."/>
            <person name="Melnyk R."/>
            <person name="Deutschbauer A."/>
        </authorList>
    </citation>
    <scope>NUCLEOTIDE SEQUENCE [LARGE SCALE GENOMIC DNA]</scope>
    <source>
        <strain evidence="2">FW300-N2E3</strain>
    </source>
</reference>
<dbReference type="AlphaFoldDB" id="A0A0N7GZY9"/>
<evidence type="ECO:0008006" key="3">
    <source>
        <dbReference type="Google" id="ProtNLM"/>
    </source>
</evidence>
<dbReference type="OrthoDB" id="6941516at2"/>
<accession>A0A0N7GZY9</accession>
<proteinExistence type="predicted"/>
<gene>
    <name evidence="1" type="ORF">AO353_11490</name>
</gene>
<dbReference type="InterPro" id="IPR020518">
    <property type="entry name" value="Tscrpt_reg_PrtN"/>
</dbReference>
<evidence type="ECO:0000313" key="1">
    <source>
        <dbReference type="EMBL" id="ALI01668.1"/>
    </source>
</evidence>
<protein>
    <recommendedName>
        <fullName evidence="3">Transcriptional regulator</fullName>
    </recommendedName>
</protein>
<evidence type="ECO:0000313" key="2">
    <source>
        <dbReference type="Proteomes" id="UP000066487"/>
    </source>
</evidence>
<reference evidence="1 2" key="2">
    <citation type="journal article" date="2018" name="Nature">
        <title>Mutant phenotypes for thousands of bacterial genes of unknown function.</title>
        <authorList>
            <person name="Price M.N."/>
            <person name="Wetmore K.M."/>
            <person name="Waters R.J."/>
            <person name="Callaghan M."/>
            <person name="Ray J."/>
            <person name="Liu H."/>
            <person name="Kuehl J.V."/>
            <person name="Melnyk R.A."/>
            <person name="Lamson J.S."/>
            <person name="Suh Y."/>
            <person name="Carlson H.K."/>
            <person name="Esquivel Z."/>
            <person name="Sadeeshkumar H."/>
            <person name="Chakraborty R."/>
            <person name="Zane G.M."/>
            <person name="Rubin B.E."/>
            <person name="Wall J.D."/>
            <person name="Visel A."/>
            <person name="Bristow J."/>
            <person name="Blow M.J."/>
            <person name="Arkin A.P."/>
            <person name="Deutschbauer A.M."/>
        </authorList>
    </citation>
    <scope>NUCLEOTIDE SEQUENCE [LARGE SCALE GENOMIC DNA]</scope>
    <source>
        <strain evidence="1 2">FW300-N2E3</strain>
    </source>
</reference>
<organism evidence="1 2">
    <name type="scientific">Pseudomonas fluorescens</name>
    <dbReference type="NCBI Taxonomy" id="294"/>
    <lineage>
        <taxon>Bacteria</taxon>
        <taxon>Pseudomonadati</taxon>
        <taxon>Pseudomonadota</taxon>
        <taxon>Gammaproteobacteria</taxon>
        <taxon>Pseudomonadales</taxon>
        <taxon>Pseudomonadaceae</taxon>
        <taxon>Pseudomonas</taxon>
    </lineage>
</organism>
<dbReference type="Pfam" id="PF11112">
    <property type="entry name" value="PyocinActivator"/>
    <property type="match status" value="1"/>
</dbReference>